<proteinExistence type="predicted"/>
<comment type="caution">
    <text evidence="2">The sequence shown here is derived from an EMBL/GenBank/DDBJ whole genome shotgun (WGS) entry which is preliminary data.</text>
</comment>
<dbReference type="Proteomes" id="UP000178367">
    <property type="component" value="Unassembled WGS sequence"/>
</dbReference>
<evidence type="ECO:0000256" key="1">
    <source>
        <dbReference type="SAM" id="MobiDB-lite"/>
    </source>
</evidence>
<organism evidence="2 3">
    <name type="scientific">Candidatus Falkowbacteria bacterium RIFOXYA2_FULL_47_19</name>
    <dbReference type="NCBI Taxonomy" id="1797994"/>
    <lineage>
        <taxon>Bacteria</taxon>
        <taxon>Candidatus Falkowiibacteriota</taxon>
    </lineage>
</organism>
<dbReference type="EMBL" id="MFGB01000023">
    <property type="protein sequence ID" value="OGF25066.1"/>
    <property type="molecule type" value="Genomic_DNA"/>
</dbReference>
<feature type="region of interest" description="Disordered" evidence="1">
    <location>
        <begin position="85"/>
        <end position="105"/>
    </location>
</feature>
<accession>A0A1F5SEN8</accession>
<reference evidence="2 3" key="1">
    <citation type="journal article" date="2016" name="Nat. Commun.">
        <title>Thousands of microbial genomes shed light on interconnected biogeochemical processes in an aquifer system.</title>
        <authorList>
            <person name="Anantharaman K."/>
            <person name="Brown C.T."/>
            <person name="Hug L.A."/>
            <person name="Sharon I."/>
            <person name="Castelle C.J."/>
            <person name="Probst A.J."/>
            <person name="Thomas B.C."/>
            <person name="Singh A."/>
            <person name="Wilkins M.J."/>
            <person name="Karaoz U."/>
            <person name="Brodie E.L."/>
            <person name="Williams K.H."/>
            <person name="Hubbard S.S."/>
            <person name="Banfield J.F."/>
        </authorList>
    </citation>
    <scope>NUCLEOTIDE SEQUENCE [LARGE SCALE GENOMIC DNA]</scope>
</reference>
<name>A0A1F5SEN8_9BACT</name>
<sequence>MFNEAIAAFPANGVRGNYKIYAFKRVRQSNTIDLRAYGRKFRAGLPLDRAYSGSGKIVQRGKDFPRAVKFVFRVFTEKTSVSWSRAKTAPESRAQHPKYSSTVRE</sequence>
<evidence type="ECO:0000313" key="2">
    <source>
        <dbReference type="EMBL" id="OGF25066.1"/>
    </source>
</evidence>
<evidence type="ECO:0000313" key="3">
    <source>
        <dbReference type="Proteomes" id="UP000178367"/>
    </source>
</evidence>
<gene>
    <name evidence="2" type="ORF">A2227_06990</name>
</gene>
<dbReference type="AlphaFoldDB" id="A0A1F5SEN8"/>
<protein>
    <submittedName>
        <fullName evidence="2">Uncharacterized protein</fullName>
    </submittedName>
</protein>